<name>A0A081ICI7_PLAVN</name>
<evidence type="ECO:0000313" key="4">
    <source>
        <dbReference type="Proteomes" id="UP000290582"/>
    </source>
</evidence>
<organism evidence="1 3">
    <name type="scientific">Plasmodium vinckei vinckei</name>
    <dbReference type="NCBI Taxonomy" id="54757"/>
    <lineage>
        <taxon>Eukaryota</taxon>
        <taxon>Sar</taxon>
        <taxon>Alveolata</taxon>
        <taxon>Apicomplexa</taxon>
        <taxon>Aconoidasida</taxon>
        <taxon>Haemosporida</taxon>
        <taxon>Plasmodiidae</taxon>
        <taxon>Plasmodium</taxon>
        <taxon>Plasmodium (Vinckeia)</taxon>
    </lineage>
</organism>
<evidence type="ECO:0000313" key="2">
    <source>
        <dbReference type="EMBL" id="VEV55370.1"/>
    </source>
</evidence>
<dbReference type="GeneID" id="19962191"/>
<protein>
    <submittedName>
        <fullName evidence="2">CIR protein PIR protein</fullName>
    </submittedName>
</protein>
<accession>A0A081ICI7</accession>
<dbReference type="RefSeq" id="XP_008625850.1">
    <property type="nucleotide sequence ID" value="XM_008627628.1"/>
</dbReference>
<dbReference type="AlphaFoldDB" id="A0A081ICI7"/>
<dbReference type="Proteomes" id="UP000290582">
    <property type="component" value="Chromosome PVVCY_05"/>
</dbReference>
<gene>
    <name evidence="2" type="ORF">PVVCY_0502580</name>
    <name evidence="1" type="ORF">YYE_03985</name>
</gene>
<proteinExistence type="predicted"/>
<dbReference type="Proteomes" id="UP000030681">
    <property type="component" value="Unassembled WGS sequence"/>
</dbReference>
<sequence>MAQSSYNIKDVYKEFNKIDGYFSEILKFESVTILTANGPIKKYCHYGSNSRKVDCRDYFEMASSGVIHLLKNLMGKNVLDYDKLAEYAILWLSYKLNQKPKNKFTKLNEFYTHYILKNNCYNEKIKNSGSTTYKDIIDKKKDLMNINIKEILKFYDELKTLCNMYDDCNENNMNCENCSQKANEFVQNFKKLNNDSNNIEGSSYNKMLSILSDDYNNLINKCTNLSSIPKIKPKKNFGQDDAEIFVATPSSLILNTVIPGLSTFSVIPAFLGIAYKYSLFGVDKVFQRQYIRKKLKKLKKKMKLNI</sequence>
<dbReference type="Pfam" id="PF06022">
    <property type="entry name" value="Cir_Bir_Yir"/>
    <property type="match status" value="1"/>
</dbReference>
<evidence type="ECO:0000313" key="1">
    <source>
        <dbReference type="EMBL" id="KEG01395.1"/>
    </source>
</evidence>
<evidence type="ECO:0000313" key="3">
    <source>
        <dbReference type="Proteomes" id="UP000030681"/>
    </source>
</evidence>
<dbReference type="InterPro" id="IPR006477">
    <property type="entry name" value="Yir_bir_cir"/>
</dbReference>
<dbReference type="EMBL" id="LR215061">
    <property type="protein sequence ID" value="VEV55370.1"/>
    <property type="molecule type" value="Genomic_DNA"/>
</dbReference>
<dbReference type="VEuPathDB" id="PlasmoDB:PVVCY_0502580"/>
<reference evidence="2 4" key="2">
    <citation type="submission" date="2019-01" db="EMBL/GenBank/DDBJ databases">
        <authorList>
            <person name="Ramaprasad A."/>
        </authorList>
    </citation>
    <scope>NUCLEOTIDE SEQUENCE [LARGE SCALE GENOMIC DNA]</scope>
</reference>
<reference evidence="1 3" key="1">
    <citation type="submission" date="2013-02" db="EMBL/GenBank/DDBJ databases">
        <title>The Genome Sequence of Plasmodium vinckei vinckei.</title>
        <authorList>
            <consortium name="The Broad Institute Genome Sequencing Platform"/>
            <consortium name="The Broad Institute Genome Sequencing Center for Infectious Disease"/>
            <person name="Neafsey D."/>
            <person name="Cheeseman I."/>
            <person name="Volkman S."/>
            <person name="Adams J."/>
            <person name="Walker B."/>
            <person name="Young S.K."/>
            <person name="Zeng Q."/>
            <person name="Gargeya S."/>
            <person name="Fitzgerald M."/>
            <person name="Haas B."/>
            <person name="Abouelleil A."/>
            <person name="Alvarado L."/>
            <person name="Arachchi H.M."/>
            <person name="Berlin A.M."/>
            <person name="Chapman S.B."/>
            <person name="Dewar J."/>
            <person name="Goldberg J."/>
            <person name="Griggs A."/>
            <person name="Gujja S."/>
            <person name="Hansen M."/>
            <person name="Howarth C."/>
            <person name="Imamovic A."/>
            <person name="Larimer J."/>
            <person name="McCowan C."/>
            <person name="Murphy C."/>
            <person name="Neiman D."/>
            <person name="Pearson M."/>
            <person name="Priest M."/>
            <person name="Roberts A."/>
            <person name="Saif S."/>
            <person name="Shea T."/>
            <person name="Sisk P."/>
            <person name="Sykes S."/>
            <person name="Wortman J."/>
            <person name="Nusbaum C."/>
            <person name="Birren B."/>
        </authorList>
    </citation>
    <scope>NUCLEOTIDE SEQUENCE [LARGE SCALE GENOMIC DNA]</scope>
    <source>
        <strain evidence="1">Vinckei</strain>
        <strain evidence="3">vinckei</strain>
    </source>
</reference>
<dbReference type="KEGG" id="pvv:PVVCY_0502580"/>
<dbReference type="NCBIfam" id="TIGR01590">
    <property type="entry name" value="yir-bir-cir_Pla"/>
    <property type="match status" value="1"/>
</dbReference>
<dbReference type="EMBL" id="KL446952">
    <property type="protein sequence ID" value="KEG01395.1"/>
    <property type="molecule type" value="Genomic_DNA"/>
</dbReference>